<name>A0A167C6L6_9ASCO</name>
<evidence type="ECO:0000313" key="6">
    <source>
        <dbReference type="Proteomes" id="UP000189580"/>
    </source>
</evidence>
<dbReference type="KEGG" id="slb:AWJ20_4088"/>
<feature type="compositionally biased region" description="Basic and acidic residues" evidence="1">
    <location>
        <begin position="709"/>
        <end position="724"/>
    </location>
</feature>
<feature type="domain" description="CSC1/OSCA1-like cytosolic" evidence="4">
    <location>
        <begin position="13"/>
        <end position="155"/>
    </location>
</feature>
<dbReference type="OrthoDB" id="2150324at2759"/>
<feature type="transmembrane region" description="Helical" evidence="2">
    <location>
        <begin position="386"/>
        <end position="407"/>
    </location>
</feature>
<feature type="transmembrane region" description="Helical" evidence="2">
    <location>
        <begin position="331"/>
        <end position="350"/>
    </location>
</feature>
<keyword evidence="2" id="KW-1133">Transmembrane helix</keyword>
<accession>A0A167C6L6</accession>
<feature type="transmembrane region" description="Helical" evidence="2">
    <location>
        <begin position="459"/>
        <end position="479"/>
    </location>
</feature>
<feature type="region of interest" description="Disordered" evidence="1">
    <location>
        <begin position="695"/>
        <end position="731"/>
    </location>
</feature>
<protein>
    <submittedName>
        <fullName evidence="5">Csc1p</fullName>
    </submittedName>
</protein>
<dbReference type="PANTHER" id="PTHR13018">
    <property type="entry name" value="PROBABLE MEMBRANE PROTEIN DUF221-RELATED"/>
    <property type="match status" value="1"/>
</dbReference>
<evidence type="ECO:0000256" key="2">
    <source>
        <dbReference type="SAM" id="Phobius"/>
    </source>
</evidence>
<dbReference type="GO" id="GO:0005886">
    <property type="term" value="C:plasma membrane"/>
    <property type="evidence" value="ECO:0007669"/>
    <property type="project" value="TreeGrafter"/>
</dbReference>
<dbReference type="EMBL" id="CP014500">
    <property type="protein sequence ID" value="ANB11284.1"/>
    <property type="molecule type" value="Genomic_DNA"/>
</dbReference>
<keyword evidence="6" id="KW-1185">Reference proteome</keyword>
<feature type="domain" description="CSC1/OSCA1-like 7TM region" evidence="3">
    <location>
        <begin position="166"/>
        <end position="452"/>
    </location>
</feature>
<feature type="transmembrane region" description="Helical" evidence="2">
    <location>
        <begin position="428"/>
        <end position="453"/>
    </location>
</feature>
<dbReference type="GO" id="GO:0005227">
    <property type="term" value="F:calcium-activated cation channel activity"/>
    <property type="evidence" value="ECO:0007669"/>
    <property type="project" value="InterPro"/>
</dbReference>
<organism evidence="5 6">
    <name type="scientific">Sugiyamaella lignohabitans</name>
    <dbReference type="NCBI Taxonomy" id="796027"/>
    <lineage>
        <taxon>Eukaryota</taxon>
        <taxon>Fungi</taxon>
        <taxon>Dikarya</taxon>
        <taxon>Ascomycota</taxon>
        <taxon>Saccharomycotina</taxon>
        <taxon>Dipodascomycetes</taxon>
        <taxon>Dipodascales</taxon>
        <taxon>Trichomonascaceae</taxon>
        <taxon>Sugiyamaella</taxon>
    </lineage>
</organism>
<feature type="transmembrane region" description="Helical" evidence="2">
    <location>
        <begin position="172"/>
        <end position="195"/>
    </location>
</feature>
<dbReference type="PANTHER" id="PTHR13018:SF149">
    <property type="entry name" value="DOMAIN PROTEIN, PUTATIVE (AFU_ORTHOLOGUE AFUA_3G11660)-RELATED"/>
    <property type="match status" value="1"/>
</dbReference>
<evidence type="ECO:0000256" key="1">
    <source>
        <dbReference type="SAM" id="MobiDB-lite"/>
    </source>
</evidence>
<gene>
    <name evidence="5" type="ORF">AWJ20_4088</name>
</gene>
<reference evidence="5 6" key="1">
    <citation type="submission" date="2016-02" db="EMBL/GenBank/DDBJ databases">
        <title>Complete genome sequence and transcriptome regulation of the pentose utilising yeast Sugiyamaella lignohabitans.</title>
        <authorList>
            <person name="Bellasio M."/>
            <person name="Peymann A."/>
            <person name="Valli M."/>
            <person name="Sipitzky M."/>
            <person name="Graf A."/>
            <person name="Sauer M."/>
            <person name="Marx H."/>
            <person name="Mattanovich D."/>
        </authorList>
    </citation>
    <scope>NUCLEOTIDE SEQUENCE [LARGE SCALE GENOMIC DNA]</scope>
    <source>
        <strain evidence="5 6">CBS 10342</strain>
    </source>
</reference>
<dbReference type="AlphaFoldDB" id="A0A167C6L6"/>
<dbReference type="GeneID" id="30036181"/>
<evidence type="ECO:0000313" key="5">
    <source>
        <dbReference type="EMBL" id="ANB11284.1"/>
    </source>
</evidence>
<feature type="transmembrane region" description="Helical" evidence="2">
    <location>
        <begin position="215"/>
        <end position="239"/>
    </location>
</feature>
<keyword evidence="2" id="KW-0812">Transmembrane</keyword>
<feature type="region of interest" description="Disordered" evidence="1">
    <location>
        <begin position="597"/>
        <end position="620"/>
    </location>
</feature>
<evidence type="ECO:0000259" key="3">
    <source>
        <dbReference type="Pfam" id="PF02714"/>
    </source>
</evidence>
<dbReference type="InterPro" id="IPR003864">
    <property type="entry name" value="CSC1/OSCA1-like_7TM"/>
</dbReference>
<feature type="transmembrane region" description="Helical" evidence="2">
    <location>
        <begin position="260"/>
        <end position="284"/>
    </location>
</feature>
<dbReference type="Pfam" id="PF14703">
    <property type="entry name" value="PHM7_cyt"/>
    <property type="match status" value="1"/>
</dbReference>
<evidence type="ECO:0000259" key="4">
    <source>
        <dbReference type="Pfam" id="PF14703"/>
    </source>
</evidence>
<feature type="compositionally biased region" description="Polar residues" evidence="1">
    <location>
        <begin position="695"/>
        <end position="706"/>
    </location>
</feature>
<dbReference type="Pfam" id="PF02714">
    <property type="entry name" value="RSN1_7TM"/>
    <property type="match status" value="1"/>
</dbReference>
<dbReference type="InterPro" id="IPR027815">
    <property type="entry name" value="CSC1/OSCA1-like_cyt"/>
</dbReference>
<dbReference type="RefSeq" id="XP_018733761.1">
    <property type="nucleotide sequence ID" value="XM_018881141.1"/>
</dbReference>
<dbReference type="InterPro" id="IPR045122">
    <property type="entry name" value="Csc1-like"/>
</dbReference>
<sequence>MTTFAGTADNAPKVEQVEIGHNVRHLGELHEKYNKCLHALEKHLAKYFKHPDKLPSKRPMTRPMKEDREKLKDKVDAINYYLIKLRIYRDQISRTSAEYDTANRSHTEKLPYGFVSYRNQPEAHITAKKANKKSGRVGGALVKLAPRPEDIIWKNILLGKYERANKQWWGNLLFTVLMVAWIVPNAFIGCFLSDLSRIGVLWDNYQIFLDGHPTLFAILQGVLSPIVTSIIFLILPMIMRRMSQWQGKLTKNERERDVANKLYAFFFFNNFFVFTMMSVIWNVVSQVIQYVGSDNHNMSFIQVFNKLQIGEQIATAIINASSFWVMYILKANLGAVLDLLQVFTLFWNSFQKRFLSPTPRELMLLTAPQSFNFSVYYIWVLFYSTIALAFTSIQPIIFPMLTFYLWFDIILKKYSLMYMFVTKAESDGMFWPFIVNRLLFALGVGNIILLAVVWIQGGLALGMAVVPLPFIVIAFKIYLHKKLNPLFFYFIPTENEREAMNHYNGASDSGTIIGSELNTRYRNPIVYRRLPQPMVRAEIRPRLKSVCDVNDDIFNGDDGVPVLGRDSVSAVSQEFEYIGENELDYEQYIQRTEEPLDALDDEDIPTATTGQPYSSNEQKLHPEPVAVELQPYGSTSHAATNVDAGLMPYAPYGESEEPLYPQPYNPYNQSQEYLNPYTSHNANNSHVNLTTYPSYTSGEQVNTSGGVLQDDHDDRYGGEDDNVRLLRNPYQ</sequence>
<feature type="compositionally biased region" description="Polar residues" evidence="1">
    <location>
        <begin position="606"/>
        <end position="617"/>
    </location>
</feature>
<proteinExistence type="predicted"/>
<dbReference type="Proteomes" id="UP000189580">
    <property type="component" value="Chromosome c"/>
</dbReference>
<keyword evidence="2" id="KW-0472">Membrane</keyword>